<reference evidence="2" key="1">
    <citation type="journal article" date="2021" name="Genome Biol. Evol.">
        <title>A High-Quality Reference Genome for a Parasitic Bivalve with Doubly Uniparental Inheritance (Bivalvia: Unionida).</title>
        <authorList>
            <person name="Smith C.H."/>
        </authorList>
    </citation>
    <scope>NUCLEOTIDE SEQUENCE</scope>
    <source>
        <strain evidence="2">CHS0354</strain>
    </source>
</reference>
<proteinExistence type="predicted"/>
<dbReference type="EMBL" id="JAEAOA010000122">
    <property type="protein sequence ID" value="KAK3576184.1"/>
    <property type="molecule type" value="Genomic_DNA"/>
</dbReference>
<dbReference type="AlphaFoldDB" id="A0AAE0RMK8"/>
<feature type="transmembrane region" description="Helical" evidence="1">
    <location>
        <begin position="17"/>
        <end position="37"/>
    </location>
</feature>
<gene>
    <name evidence="2" type="ORF">CHS0354_001203</name>
</gene>
<evidence type="ECO:0000256" key="1">
    <source>
        <dbReference type="SAM" id="Phobius"/>
    </source>
</evidence>
<protein>
    <submittedName>
        <fullName evidence="2">Uncharacterized protein</fullName>
    </submittedName>
</protein>
<dbReference type="Proteomes" id="UP001195483">
    <property type="component" value="Unassembled WGS sequence"/>
</dbReference>
<evidence type="ECO:0000313" key="3">
    <source>
        <dbReference type="Proteomes" id="UP001195483"/>
    </source>
</evidence>
<keyword evidence="1" id="KW-0812">Transmembrane</keyword>
<evidence type="ECO:0000313" key="2">
    <source>
        <dbReference type="EMBL" id="KAK3576184.1"/>
    </source>
</evidence>
<comment type="caution">
    <text evidence="2">The sequence shown here is derived from an EMBL/GenBank/DDBJ whole genome shotgun (WGS) entry which is preliminary data.</text>
</comment>
<keyword evidence="1" id="KW-0472">Membrane</keyword>
<name>A0AAE0RMK8_9BIVA</name>
<sequence>MLHQDKPMSSTIDVIRGIAYLVTMCLGVTGIAISITVGETFVDIAIKTVSLVTGAPRKIVSVGLLNSAVTADDCIVVLAELNNFSDKSEWMQQISKDNHSYYPD</sequence>
<organism evidence="2 3">
    <name type="scientific">Potamilus streckersoni</name>
    <dbReference type="NCBI Taxonomy" id="2493646"/>
    <lineage>
        <taxon>Eukaryota</taxon>
        <taxon>Metazoa</taxon>
        <taxon>Spiralia</taxon>
        <taxon>Lophotrochozoa</taxon>
        <taxon>Mollusca</taxon>
        <taxon>Bivalvia</taxon>
        <taxon>Autobranchia</taxon>
        <taxon>Heteroconchia</taxon>
        <taxon>Palaeoheterodonta</taxon>
        <taxon>Unionida</taxon>
        <taxon>Unionoidea</taxon>
        <taxon>Unionidae</taxon>
        <taxon>Ambleminae</taxon>
        <taxon>Lampsilini</taxon>
        <taxon>Potamilus</taxon>
    </lineage>
</organism>
<reference evidence="2" key="3">
    <citation type="submission" date="2023-05" db="EMBL/GenBank/DDBJ databases">
        <authorList>
            <person name="Smith C.H."/>
        </authorList>
    </citation>
    <scope>NUCLEOTIDE SEQUENCE</scope>
    <source>
        <strain evidence="2">CHS0354</strain>
        <tissue evidence="2">Mantle</tissue>
    </source>
</reference>
<reference evidence="2" key="2">
    <citation type="journal article" date="2021" name="Genome Biol. Evol.">
        <title>Developing a high-quality reference genome for a parasitic bivalve with doubly uniparental inheritance (Bivalvia: Unionida).</title>
        <authorList>
            <person name="Smith C.H."/>
        </authorList>
    </citation>
    <scope>NUCLEOTIDE SEQUENCE</scope>
    <source>
        <strain evidence="2">CHS0354</strain>
        <tissue evidence="2">Mantle</tissue>
    </source>
</reference>
<accession>A0AAE0RMK8</accession>
<keyword evidence="3" id="KW-1185">Reference proteome</keyword>
<keyword evidence="1" id="KW-1133">Transmembrane helix</keyword>